<dbReference type="VEuPathDB" id="GiardiaDB:GL50803_0060537"/>
<evidence type="ECO:0000313" key="3">
    <source>
        <dbReference type="Proteomes" id="UP000018320"/>
    </source>
</evidence>
<evidence type="ECO:0000313" key="2">
    <source>
        <dbReference type="EMBL" id="ESU39098.1"/>
    </source>
</evidence>
<organism evidence="2 3">
    <name type="scientific">Giardia intestinalis</name>
    <name type="common">Giardia lamblia</name>
    <dbReference type="NCBI Taxonomy" id="5741"/>
    <lineage>
        <taxon>Eukaryota</taxon>
        <taxon>Metamonada</taxon>
        <taxon>Diplomonadida</taxon>
        <taxon>Hexamitidae</taxon>
        <taxon>Giardiinae</taxon>
        <taxon>Giardia</taxon>
    </lineage>
</organism>
<proteinExistence type="predicted"/>
<accession>V6TJD8</accession>
<dbReference type="AlphaFoldDB" id="V6TJD8"/>
<comment type="caution">
    <text evidence="2">The sequence shown here is derived from an EMBL/GenBank/DDBJ whole genome shotgun (WGS) entry which is preliminary data.</text>
</comment>
<gene>
    <name evidence="2" type="ORF">DHA2_150500</name>
</gene>
<dbReference type="VEuPathDB" id="GiardiaDB:DHA2_150500"/>
<reference evidence="3" key="1">
    <citation type="submission" date="2012-02" db="EMBL/GenBank/DDBJ databases">
        <title>Genome sequencing of Giardia lamblia Genotypes A2 and B isolates (DH and GS) and comparative analysis with the genomes of Genotypes A1 and E (WB and Pig).</title>
        <authorList>
            <person name="Adam R."/>
            <person name="Dahlstrom E."/>
            <person name="Martens C."/>
            <person name="Bruno D."/>
            <person name="Barbian K."/>
            <person name="Porcella S.F."/>
            <person name="Nash T."/>
        </authorList>
    </citation>
    <scope>NUCLEOTIDE SEQUENCE</scope>
    <source>
        <strain evidence="3">DH</strain>
    </source>
</reference>
<feature type="compositionally biased region" description="Basic residues" evidence="1">
    <location>
        <begin position="1"/>
        <end position="11"/>
    </location>
</feature>
<reference evidence="2 3" key="2">
    <citation type="journal article" date="2013" name="Genome Biol. Evol.">
        <title>Genome sequencing of Giardia lamblia genotypes A2 and B isolates (DH and GS) and comparative analysis with the genomes of genotypes A1 and E (WB and Pig).</title>
        <authorList>
            <person name="Adam R.D."/>
            <person name="Dahlstrom E.W."/>
            <person name="Martens C.A."/>
            <person name="Bruno D.P."/>
            <person name="Barbian K.D."/>
            <person name="Ricklefs S.M."/>
            <person name="Hernandez M.M."/>
            <person name="Narla N.P."/>
            <person name="Patel R.B."/>
            <person name="Porcella S.F."/>
            <person name="Nash T.E."/>
        </authorList>
    </citation>
    <scope>NUCLEOTIDE SEQUENCE [LARGE SCALE GENOMIC DNA]</scope>
    <source>
        <strain evidence="2 3">DH</strain>
    </source>
</reference>
<protein>
    <submittedName>
        <fullName evidence="2">Uncharacterized protein</fullName>
    </submittedName>
</protein>
<dbReference type="EMBL" id="AHGT01000006">
    <property type="protein sequence ID" value="ESU39098.1"/>
    <property type="molecule type" value="Genomic_DNA"/>
</dbReference>
<sequence>MCGWKMPRKTRAPQPPQPPPHKITDTPAPSPGGILGPVAQAPLYSEAPRISPLRETPAAELFHQEVDLEIPQSRGGQRKPAPAADTVDIQRFDAFQCMPPQASGH</sequence>
<name>V6TJD8_GIAIN</name>
<dbReference type="Proteomes" id="UP000018320">
    <property type="component" value="Unassembled WGS sequence"/>
</dbReference>
<evidence type="ECO:0000256" key="1">
    <source>
        <dbReference type="SAM" id="MobiDB-lite"/>
    </source>
</evidence>
<feature type="region of interest" description="Disordered" evidence="1">
    <location>
        <begin position="1"/>
        <end position="85"/>
    </location>
</feature>